<dbReference type="SUPFAM" id="SSF55186">
    <property type="entry name" value="ThrRS/AlaRS common domain"/>
    <property type="match status" value="1"/>
</dbReference>
<evidence type="ECO:0000313" key="2">
    <source>
        <dbReference type="EMBL" id="MBI4727848.1"/>
    </source>
</evidence>
<sequence>MKHKPIEIQLDGQRVPAKAGEQVQAIFKKYLDKSPAKILAAKMNQQLVSLDATVHSNCRLAPVFYSDREGIALYRRAACLILYEAVKGLYPQARVVVGQSLANGYYFDFGGEQLLDEDILDKVESRMRLIVSENRPFQKETVSIEEAKEYFESEGYQDKAKLLTTIRLAEVRLVGCGVFKDIYHGPVAPASGLIDRFELTMYPPGFVLRFPQQRNPERIPELSPQTKLFQTYKETKDWNRILGVNNVGELNELCLSGQMSELIRIAEGFHEKKIVEVADRITAQRQRVKLALIAGPSSSGKTTFSKRLMIQLKVNGLHPIALSTDNYFLGREQTPLGEDGKPDFESLIAVDLELFNRQMTGLLAGEEAATPVYDFHTGQRSDKTISYKLGPDDILLVEGIHGLNSKLTRSVPAESKLKVYISALTQLCLDNHNRINTSDVRLIRRIVRDRLFRGYKAAQTLKIWSSVQRGEERNIFPFQEEADIIFNSTLIYEPAVLRMYAERFLMEVPTDDTAFYEAYRLQRFLQMFVPVFADEVPHTSILREFIGGSTFEY</sequence>
<accession>A0A933MLB0</accession>
<dbReference type="GO" id="GO:0016301">
    <property type="term" value="F:kinase activity"/>
    <property type="evidence" value="ECO:0007669"/>
    <property type="project" value="UniProtKB-KW"/>
</dbReference>
<comment type="caution">
    <text evidence="2">The sequence shown here is derived from an EMBL/GenBank/DDBJ whole genome shotgun (WGS) entry which is preliminary data.</text>
</comment>
<dbReference type="PROSITE" id="PS50882">
    <property type="entry name" value="YTH"/>
    <property type="match status" value="1"/>
</dbReference>
<dbReference type="CDD" id="cd02028">
    <property type="entry name" value="UMPK_like"/>
    <property type="match status" value="1"/>
</dbReference>
<evidence type="ECO:0000259" key="1">
    <source>
        <dbReference type="PROSITE" id="PS50882"/>
    </source>
</evidence>
<dbReference type="Proteomes" id="UP000736328">
    <property type="component" value="Unassembled WGS sequence"/>
</dbReference>
<feature type="domain" description="YTH" evidence="1">
    <location>
        <begin position="1"/>
        <end position="27"/>
    </location>
</feature>
<dbReference type="Gene3D" id="3.30.980.10">
    <property type="entry name" value="Threonyl-trna Synthetase, Chain A, domain 2"/>
    <property type="match status" value="1"/>
</dbReference>
<dbReference type="GO" id="GO:0003723">
    <property type="term" value="F:RNA binding"/>
    <property type="evidence" value="ECO:0007669"/>
    <property type="project" value="InterPro"/>
</dbReference>
<dbReference type="Pfam" id="PF00485">
    <property type="entry name" value="PRK"/>
    <property type="match status" value="1"/>
</dbReference>
<dbReference type="EMBL" id="JACQXR010000163">
    <property type="protein sequence ID" value="MBI4727848.1"/>
    <property type="molecule type" value="Genomic_DNA"/>
</dbReference>
<reference evidence="2" key="1">
    <citation type="submission" date="2020-07" db="EMBL/GenBank/DDBJ databases">
        <title>Huge and variable diversity of episymbiotic CPR bacteria and DPANN archaea in groundwater ecosystems.</title>
        <authorList>
            <person name="He C.Y."/>
            <person name="Keren R."/>
            <person name="Whittaker M."/>
            <person name="Farag I.F."/>
            <person name="Doudna J."/>
            <person name="Cate J.H.D."/>
            <person name="Banfield J.F."/>
        </authorList>
    </citation>
    <scope>NUCLEOTIDE SEQUENCE</scope>
    <source>
        <strain evidence="2">NC_groundwater_1520_Pr4_B-0.1um_53_5</strain>
    </source>
</reference>
<dbReference type="InterPro" id="IPR007275">
    <property type="entry name" value="YTH_domain"/>
</dbReference>
<keyword evidence="2" id="KW-0808">Transferase</keyword>
<protein>
    <submittedName>
        <fullName evidence="2">Nucleoside kinase</fullName>
    </submittedName>
</protein>
<dbReference type="InterPro" id="IPR027417">
    <property type="entry name" value="P-loop_NTPase"/>
</dbReference>
<evidence type="ECO:0000313" key="3">
    <source>
        <dbReference type="Proteomes" id="UP000736328"/>
    </source>
</evidence>
<dbReference type="InterPro" id="IPR006083">
    <property type="entry name" value="PRK/URK"/>
</dbReference>
<proteinExistence type="predicted"/>
<dbReference type="SUPFAM" id="SSF52540">
    <property type="entry name" value="P-loop containing nucleoside triphosphate hydrolases"/>
    <property type="match status" value="1"/>
</dbReference>
<dbReference type="GO" id="GO:0005524">
    <property type="term" value="F:ATP binding"/>
    <property type="evidence" value="ECO:0007669"/>
    <property type="project" value="InterPro"/>
</dbReference>
<dbReference type="Gene3D" id="3.40.50.300">
    <property type="entry name" value="P-loop containing nucleotide triphosphate hydrolases"/>
    <property type="match status" value="1"/>
</dbReference>
<organism evidence="2 3">
    <name type="scientific">candidate division TA06 bacterium</name>
    <dbReference type="NCBI Taxonomy" id="2250710"/>
    <lineage>
        <taxon>Bacteria</taxon>
        <taxon>Bacteria division TA06</taxon>
    </lineage>
</organism>
<gene>
    <name evidence="2" type="ORF">HY768_11640</name>
</gene>
<keyword evidence="2" id="KW-0418">Kinase</keyword>
<dbReference type="AlphaFoldDB" id="A0A933MLB0"/>
<dbReference type="InterPro" id="IPR018163">
    <property type="entry name" value="Thr/Ala-tRNA-synth_IIc_edit"/>
</dbReference>
<name>A0A933MLB0_UNCT6</name>
<dbReference type="PANTHER" id="PTHR10285">
    <property type="entry name" value="URIDINE KINASE"/>
    <property type="match status" value="1"/>
</dbReference>